<dbReference type="PANTHER" id="PTHR46190:SF1">
    <property type="entry name" value="SI:CH211-201H21.5"/>
    <property type="match status" value="1"/>
</dbReference>
<reference evidence="4 5" key="1">
    <citation type="submission" date="2024-04" db="EMBL/GenBank/DDBJ databases">
        <authorList>
            <person name="Rising A."/>
            <person name="Reimegard J."/>
            <person name="Sonavane S."/>
            <person name="Akerstrom W."/>
            <person name="Nylinder S."/>
            <person name="Hedman E."/>
            <person name="Kallberg Y."/>
        </authorList>
    </citation>
    <scope>NUCLEOTIDE SEQUENCE [LARGE SCALE GENOMIC DNA]</scope>
</reference>
<name>A0AAV2BY68_9ARAC</name>
<dbReference type="PANTHER" id="PTHR46190">
    <property type="entry name" value="SI:CH211-201H21.5-RELATED"/>
    <property type="match status" value="1"/>
</dbReference>
<feature type="domain" description="Inosine/uridine-preferring nucleoside hydrolase" evidence="3">
    <location>
        <begin position="42"/>
        <end position="343"/>
    </location>
</feature>
<evidence type="ECO:0000256" key="1">
    <source>
        <dbReference type="ARBA" id="ARBA00009176"/>
    </source>
</evidence>
<keyword evidence="2" id="KW-0732">Signal</keyword>
<dbReference type="InterPro" id="IPR001910">
    <property type="entry name" value="Inosine/uridine_hydrolase_dom"/>
</dbReference>
<evidence type="ECO:0000259" key="3">
    <source>
        <dbReference type="Pfam" id="PF01156"/>
    </source>
</evidence>
<evidence type="ECO:0000256" key="2">
    <source>
        <dbReference type="SAM" id="SignalP"/>
    </source>
</evidence>
<keyword evidence="5" id="KW-1185">Reference proteome</keyword>
<proteinExistence type="inferred from homology"/>
<comment type="caution">
    <text evidence="4">The sequence shown here is derived from an EMBL/GenBank/DDBJ whole genome shotgun (WGS) entry which is preliminary data.</text>
</comment>
<dbReference type="InterPro" id="IPR052775">
    <property type="entry name" value="IUN_hydrolase"/>
</dbReference>
<feature type="signal peptide" evidence="2">
    <location>
        <begin position="1"/>
        <end position="22"/>
    </location>
</feature>
<dbReference type="GO" id="GO:0016799">
    <property type="term" value="F:hydrolase activity, hydrolyzing N-glycosyl compounds"/>
    <property type="evidence" value="ECO:0007669"/>
    <property type="project" value="InterPro"/>
</dbReference>
<dbReference type="Proteomes" id="UP001497382">
    <property type="component" value="Unassembled WGS sequence"/>
</dbReference>
<dbReference type="InterPro" id="IPR036452">
    <property type="entry name" value="Ribo_hydro-like"/>
</dbReference>
<comment type="similarity">
    <text evidence="1">Belongs to the IUNH family.</text>
</comment>
<feature type="chain" id="PRO_5043898139" description="Inosine/uridine-preferring nucleoside hydrolase domain-containing protein" evidence="2">
    <location>
        <begin position="23"/>
        <end position="358"/>
    </location>
</feature>
<dbReference type="SUPFAM" id="SSF53590">
    <property type="entry name" value="Nucleoside hydrolase"/>
    <property type="match status" value="1"/>
</dbReference>
<organism evidence="4 5">
    <name type="scientific">Larinioides sclopetarius</name>
    <dbReference type="NCBI Taxonomy" id="280406"/>
    <lineage>
        <taxon>Eukaryota</taxon>
        <taxon>Metazoa</taxon>
        <taxon>Ecdysozoa</taxon>
        <taxon>Arthropoda</taxon>
        <taxon>Chelicerata</taxon>
        <taxon>Arachnida</taxon>
        <taxon>Araneae</taxon>
        <taxon>Araneomorphae</taxon>
        <taxon>Entelegynae</taxon>
        <taxon>Araneoidea</taxon>
        <taxon>Araneidae</taxon>
        <taxon>Larinioides</taxon>
    </lineage>
</organism>
<protein>
    <recommendedName>
        <fullName evidence="3">Inosine/uridine-preferring nucleoside hydrolase domain-containing protein</fullName>
    </recommendedName>
</protein>
<dbReference type="AlphaFoldDB" id="A0AAV2BY68"/>
<feature type="non-terminal residue" evidence="4">
    <location>
        <position position="1"/>
    </location>
</feature>
<gene>
    <name evidence="4" type="ORF">LARSCL_LOCUS22415</name>
</gene>
<dbReference type="Pfam" id="PF01156">
    <property type="entry name" value="IU_nuc_hydro"/>
    <property type="match status" value="1"/>
</dbReference>
<evidence type="ECO:0000313" key="5">
    <source>
        <dbReference type="Proteomes" id="UP001497382"/>
    </source>
</evidence>
<sequence length="358" mass="39269">YLKVLTFLVFTALELPFSPLASKRLSKSAFYAGSIMGSVEKIIIDTDCGVDDAMAMILALSSKRAQVIAITCVFGNTPLDNVCNNVKRVLVVCDKKEIPIYRGSSCALVPKIIRKDTAYHGGDGLGTVAHEFSTGDLPESEVPAPMALIQLTKEQPGQITLIAIGPLTNLALAHRMDPQFTKRLKSLVVMGGNYKGLGNVTETAEFNFHSDPESADIVLGEALCPVKLVPWETCLEFNLSFDTFDRLIQVPTVKGSFYKRITGVMKELAKFRGRNFCTDCDLTAVAATLYPECVRNSITTPLVVECGGTNTRAICVLLNHVKSLKDHGRCDVQIITELDVDFVNRLRYQMLQDEPISL</sequence>
<evidence type="ECO:0000313" key="4">
    <source>
        <dbReference type="EMBL" id="CAL1301261.1"/>
    </source>
</evidence>
<accession>A0AAV2BY68</accession>
<dbReference type="Gene3D" id="3.90.245.10">
    <property type="entry name" value="Ribonucleoside hydrolase-like"/>
    <property type="match status" value="1"/>
</dbReference>
<dbReference type="EMBL" id="CAXIEN010000645">
    <property type="protein sequence ID" value="CAL1301261.1"/>
    <property type="molecule type" value="Genomic_DNA"/>
</dbReference>